<sequence>MNSLETAPFDEKKIAVLSRPCHKSMKTMAKLHEFGFILLPHPPYSPDLTPQRLFPVLDLKRTLAGKKFSANEEVIAKTETYFEAKDKSYYNNDIKKLEIRCNCWRCMARLRADNWPSHLLEAEEQKTTRPPKTKMSR</sequence>
<evidence type="ECO:0000313" key="1">
    <source>
        <dbReference type="EMBL" id="VVC46076.1"/>
    </source>
</evidence>
<evidence type="ECO:0000313" key="2">
    <source>
        <dbReference type="Proteomes" id="UP000325440"/>
    </source>
</evidence>
<dbReference type="GO" id="GO:0003676">
    <property type="term" value="F:nucleic acid binding"/>
    <property type="evidence" value="ECO:0007669"/>
    <property type="project" value="InterPro"/>
</dbReference>
<organism evidence="1 2">
    <name type="scientific">Cinara cedri</name>
    <dbReference type="NCBI Taxonomy" id="506608"/>
    <lineage>
        <taxon>Eukaryota</taxon>
        <taxon>Metazoa</taxon>
        <taxon>Ecdysozoa</taxon>
        <taxon>Arthropoda</taxon>
        <taxon>Hexapoda</taxon>
        <taxon>Insecta</taxon>
        <taxon>Pterygota</taxon>
        <taxon>Neoptera</taxon>
        <taxon>Paraneoptera</taxon>
        <taxon>Hemiptera</taxon>
        <taxon>Sternorrhyncha</taxon>
        <taxon>Aphidomorpha</taxon>
        <taxon>Aphidoidea</taxon>
        <taxon>Aphididae</taxon>
        <taxon>Lachninae</taxon>
        <taxon>Cinara</taxon>
    </lineage>
</organism>
<dbReference type="EMBL" id="CABPRJ010002431">
    <property type="protein sequence ID" value="VVC46076.1"/>
    <property type="molecule type" value="Genomic_DNA"/>
</dbReference>
<dbReference type="Proteomes" id="UP000325440">
    <property type="component" value="Unassembled WGS sequence"/>
</dbReference>
<accession>A0A5E4NRH0</accession>
<dbReference type="InterPro" id="IPR036397">
    <property type="entry name" value="RNaseH_sf"/>
</dbReference>
<name>A0A5E4NRH0_9HEMI</name>
<proteinExistence type="predicted"/>
<keyword evidence="2" id="KW-1185">Reference proteome</keyword>
<dbReference type="InterPro" id="IPR052709">
    <property type="entry name" value="Transposase-MT_Hybrid"/>
</dbReference>
<dbReference type="Gene3D" id="3.30.420.10">
    <property type="entry name" value="Ribonuclease H-like superfamily/Ribonuclease H"/>
    <property type="match status" value="1"/>
</dbReference>
<gene>
    <name evidence="1" type="ORF">CINCED_3A010123</name>
</gene>
<dbReference type="PANTHER" id="PTHR46060:SF1">
    <property type="entry name" value="MARINER MOS1 TRANSPOSASE-LIKE PROTEIN"/>
    <property type="match status" value="1"/>
</dbReference>
<dbReference type="OrthoDB" id="10042427at2759"/>
<dbReference type="AlphaFoldDB" id="A0A5E4NRH0"/>
<reference evidence="1 2" key="1">
    <citation type="submission" date="2019-08" db="EMBL/GenBank/DDBJ databases">
        <authorList>
            <person name="Alioto T."/>
            <person name="Alioto T."/>
            <person name="Gomez Garrido J."/>
        </authorList>
    </citation>
    <scope>NUCLEOTIDE SEQUENCE [LARGE SCALE GENOMIC DNA]</scope>
</reference>
<protein>
    <submittedName>
        <fullName evidence="1">Uncharacterized protein</fullName>
    </submittedName>
</protein>
<dbReference type="PANTHER" id="PTHR46060">
    <property type="entry name" value="MARINER MOS1 TRANSPOSASE-LIKE PROTEIN"/>
    <property type="match status" value="1"/>
</dbReference>